<gene>
    <name evidence="3" type="primary">LOC118501895</name>
</gene>
<reference evidence="3" key="1">
    <citation type="submission" date="2025-08" db="UniProtKB">
        <authorList>
            <consortium name="RefSeq"/>
        </authorList>
    </citation>
    <scope>IDENTIFICATION</scope>
    <source>
        <tissue evidence="3">Muscle</tissue>
    </source>
</reference>
<sequence length="258" mass="27785">MMLELRSAELGYVRISGLGLRCFATFITIVLYHPFWTRSRLGEAAWPLTRSLCNPNSSSWTAPPGLTPRPSLCSHPTKTQPPRGNRPLLPEPISRASGAGPRAPALLSGYQLVSKAVAHKVALCTRLPPSLSGKSAVGPRRPTALEERLGEQPGSEGRRNCKEEEADEEESSAQPEASPSRTKWRRWRRANCEAGLRPSPPPPPPSRRPGRSGGARSPLPARAGMGGERPGPLCKASGAAAPWQRFVVFSPLAHSVCT</sequence>
<dbReference type="Proteomes" id="UP000504628">
    <property type="component" value="Chromosome 7"/>
</dbReference>
<proteinExistence type="predicted"/>
<dbReference type="RefSeq" id="XP_035887549.1">
    <property type="nucleotide sequence ID" value="XM_036031656.1"/>
</dbReference>
<evidence type="ECO:0000313" key="3">
    <source>
        <dbReference type="RefSeq" id="XP_035887549.1"/>
    </source>
</evidence>
<name>A0A7E6E8E6_9CHIR</name>
<dbReference type="AlphaFoldDB" id="A0A7E6E8E6"/>
<keyword evidence="3" id="KW-0396">Initiation factor</keyword>
<feature type="region of interest" description="Disordered" evidence="1">
    <location>
        <begin position="128"/>
        <end position="234"/>
    </location>
</feature>
<feature type="region of interest" description="Disordered" evidence="1">
    <location>
        <begin position="59"/>
        <end position="100"/>
    </location>
</feature>
<organism evidence="2 3">
    <name type="scientific">Phyllostomus discolor</name>
    <name type="common">pale spear-nosed bat</name>
    <dbReference type="NCBI Taxonomy" id="89673"/>
    <lineage>
        <taxon>Eukaryota</taxon>
        <taxon>Metazoa</taxon>
        <taxon>Chordata</taxon>
        <taxon>Craniata</taxon>
        <taxon>Vertebrata</taxon>
        <taxon>Euteleostomi</taxon>
        <taxon>Mammalia</taxon>
        <taxon>Eutheria</taxon>
        <taxon>Laurasiatheria</taxon>
        <taxon>Chiroptera</taxon>
        <taxon>Yangochiroptera</taxon>
        <taxon>Phyllostomidae</taxon>
        <taxon>Phyllostominae</taxon>
        <taxon>Phyllostomus</taxon>
    </lineage>
</organism>
<dbReference type="GO" id="GO:0003743">
    <property type="term" value="F:translation initiation factor activity"/>
    <property type="evidence" value="ECO:0007669"/>
    <property type="project" value="UniProtKB-KW"/>
</dbReference>
<dbReference type="InParanoid" id="A0A7E6E8E6"/>
<keyword evidence="3" id="KW-0648">Protein biosynthesis</keyword>
<feature type="compositionally biased region" description="Basic and acidic residues" evidence="1">
    <location>
        <begin position="143"/>
        <end position="163"/>
    </location>
</feature>
<feature type="compositionally biased region" description="Pro residues" evidence="1">
    <location>
        <begin position="198"/>
        <end position="207"/>
    </location>
</feature>
<accession>A0A7E6E8E6</accession>
<dbReference type="KEGG" id="pdic:118501895"/>
<protein>
    <submittedName>
        <fullName evidence="3">Translation initiation factor IF-2</fullName>
    </submittedName>
</protein>
<dbReference type="GeneID" id="118501895"/>
<evidence type="ECO:0000256" key="1">
    <source>
        <dbReference type="SAM" id="MobiDB-lite"/>
    </source>
</evidence>
<evidence type="ECO:0000313" key="2">
    <source>
        <dbReference type="Proteomes" id="UP000504628"/>
    </source>
</evidence>
<keyword evidence="2" id="KW-1185">Reference proteome</keyword>